<dbReference type="InterPro" id="IPR013538">
    <property type="entry name" value="ASHA1/2-like_C"/>
</dbReference>
<evidence type="ECO:0000259" key="2">
    <source>
        <dbReference type="Pfam" id="PF08327"/>
    </source>
</evidence>
<dbReference type="AlphaFoldDB" id="F8CGI7"/>
<dbReference type="HOGENOM" id="CLU_108923_6_3_7"/>
<gene>
    <name evidence="3" type="ordered locus">LILAB_34205</name>
</gene>
<evidence type="ECO:0000256" key="1">
    <source>
        <dbReference type="ARBA" id="ARBA00006817"/>
    </source>
</evidence>
<protein>
    <submittedName>
        <fullName evidence="3">Aha1 domain-containing protein</fullName>
    </submittedName>
</protein>
<dbReference type="STRING" id="483219.LILAB_34205"/>
<dbReference type="Pfam" id="PF08327">
    <property type="entry name" value="AHSA1"/>
    <property type="match status" value="1"/>
</dbReference>
<dbReference type="SUPFAM" id="SSF55961">
    <property type="entry name" value="Bet v1-like"/>
    <property type="match status" value="1"/>
</dbReference>
<dbReference type="CDD" id="cd07814">
    <property type="entry name" value="SRPBCC_CalC_Aha1-like"/>
    <property type="match status" value="1"/>
</dbReference>
<dbReference type="Gene3D" id="3.30.530.20">
    <property type="match status" value="1"/>
</dbReference>
<feature type="domain" description="Activator of Hsp90 ATPase homologue 1/2-like C-terminal" evidence="2">
    <location>
        <begin position="18"/>
        <end position="157"/>
    </location>
</feature>
<accession>F8CGI7</accession>
<organism evidence="3 4">
    <name type="scientific">Myxococcus fulvus (strain ATCC BAA-855 / HW-1)</name>
    <dbReference type="NCBI Taxonomy" id="483219"/>
    <lineage>
        <taxon>Bacteria</taxon>
        <taxon>Pseudomonadati</taxon>
        <taxon>Myxococcota</taxon>
        <taxon>Myxococcia</taxon>
        <taxon>Myxococcales</taxon>
        <taxon>Cystobacterineae</taxon>
        <taxon>Myxococcaceae</taxon>
        <taxon>Myxococcus</taxon>
    </lineage>
</organism>
<evidence type="ECO:0000313" key="3">
    <source>
        <dbReference type="EMBL" id="AEI68722.1"/>
    </source>
</evidence>
<dbReference type="InterPro" id="IPR023393">
    <property type="entry name" value="START-like_dom_sf"/>
</dbReference>
<proteinExistence type="inferred from homology"/>
<evidence type="ECO:0000313" key="4">
    <source>
        <dbReference type="Proteomes" id="UP000000488"/>
    </source>
</evidence>
<dbReference type="EMBL" id="CP002830">
    <property type="protein sequence ID" value="AEI68722.1"/>
    <property type="molecule type" value="Genomic_DNA"/>
</dbReference>
<sequence length="158" mass="17730">MSNEKAKVVIERSYRAGIQDIWALWTTKEGFESWWGPQGFRAEVHELDARVGGALRYDMIADSPEMIAAMKQAGEPTSHATRSRFTEVAPHSRLVLTNVIDFLPGVATYESNIAVDFLASGDRVRMVVTLDAMHSDEFTKMQQEGFTSQLTKLDSRFA</sequence>
<comment type="similarity">
    <text evidence="1">Belongs to the AHA1 family.</text>
</comment>
<dbReference type="eggNOG" id="COG3832">
    <property type="taxonomic scope" value="Bacteria"/>
</dbReference>
<dbReference type="Proteomes" id="UP000000488">
    <property type="component" value="Chromosome"/>
</dbReference>
<reference evidence="3 4" key="1">
    <citation type="journal article" date="2011" name="J. Bacteriol.">
        <title>Genome sequence of the halotolerant marine bacterium Myxococcus fulvus HW-1.</title>
        <authorList>
            <person name="Li Z.F."/>
            <person name="Li X."/>
            <person name="Liu H."/>
            <person name="Liu X."/>
            <person name="Han K."/>
            <person name="Wu Z.H."/>
            <person name="Hu W."/>
            <person name="Li F.F."/>
            <person name="Li Y.Z."/>
        </authorList>
    </citation>
    <scope>NUCLEOTIDE SEQUENCE [LARGE SCALE GENOMIC DNA]</scope>
    <source>
        <strain evidence="4">ATCC BAA-855 / HW-1</strain>
    </source>
</reference>
<dbReference type="KEGG" id="mfu:LILAB_34205"/>
<name>F8CGI7_MYXFH</name>